<dbReference type="GO" id="GO:0052725">
    <property type="term" value="F:inositol-1,3,4-trisphosphate 6-kinase activity"/>
    <property type="evidence" value="ECO:0007669"/>
    <property type="project" value="InterPro"/>
</dbReference>
<reference evidence="13" key="2">
    <citation type="journal article" date="2017" name="J. Anim. Genet.">
        <title>Multiple reference genome sequences of hot pepper reveal the massive evolution of plant disease resistance genes by retroduplication.</title>
        <authorList>
            <person name="Kim S."/>
            <person name="Park J."/>
            <person name="Yeom S.-I."/>
            <person name="Kim Y.-M."/>
            <person name="Seo E."/>
            <person name="Kim K.-T."/>
            <person name="Kim M.-S."/>
            <person name="Lee J.M."/>
            <person name="Cheong K."/>
            <person name="Shin H.-S."/>
            <person name="Kim S.-B."/>
            <person name="Han K."/>
            <person name="Lee J."/>
            <person name="Park M."/>
            <person name="Lee H.-A."/>
            <person name="Lee H.-Y."/>
            <person name="Lee Y."/>
            <person name="Oh S."/>
            <person name="Lee J.H."/>
            <person name="Choi E."/>
            <person name="Choi E."/>
            <person name="Lee S.E."/>
            <person name="Jeon J."/>
            <person name="Kim H."/>
            <person name="Choi G."/>
            <person name="Song H."/>
            <person name="Lee J."/>
            <person name="Lee S.-C."/>
            <person name="Kwon J.-K."/>
            <person name="Lee H.-Y."/>
            <person name="Koo N."/>
            <person name="Hong Y."/>
            <person name="Kim R.W."/>
            <person name="Kang W.-H."/>
            <person name="Huh J.H."/>
            <person name="Kang B.-C."/>
            <person name="Yang T.-J."/>
            <person name="Lee Y.-H."/>
            <person name="Bennetzen J.L."/>
            <person name="Choi D."/>
        </authorList>
    </citation>
    <scope>NUCLEOTIDE SEQUENCE [LARGE SCALE GENOMIC DNA]</scope>
    <source>
        <strain evidence="13">cv. PBC81</strain>
    </source>
</reference>
<comment type="subunit">
    <text evidence="3">Monomer.</text>
</comment>
<dbReference type="Gene3D" id="3.30.470.20">
    <property type="entry name" value="ATP-grasp fold, B domain"/>
    <property type="match status" value="1"/>
</dbReference>
<dbReference type="GO" id="GO:0032957">
    <property type="term" value="P:inositol trisphosphate metabolic process"/>
    <property type="evidence" value="ECO:0007669"/>
    <property type="project" value="InterPro"/>
</dbReference>
<dbReference type="InterPro" id="IPR040464">
    <property type="entry name" value="InsP(3)kin_ATP-grasp"/>
</dbReference>
<dbReference type="GO" id="GO:0052726">
    <property type="term" value="F:inositol-1,3,4-trisphosphate 5-kinase activity"/>
    <property type="evidence" value="ECO:0007669"/>
    <property type="project" value="InterPro"/>
</dbReference>
<keyword evidence="5" id="KW-0808">Transferase</keyword>
<dbReference type="GO" id="GO:0047325">
    <property type="term" value="F:inositol-3,4,5,6-tetrakisphosphate 1-kinase activity"/>
    <property type="evidence" value="ECO:0007669"/>
    <property type="project" value="InterPro"/>
</dbReference>
<evidence type="ECO:0000256" key="7">
    <source>
        <dbReference type="ARBA" id="ARBA00022741"/>
    </source>
</evidence>
<dbReference type="Pfam" id="PF05770">
    <property type="entry name" value="Ins134_P3_kin"/>
    <property type="match status" value="1"/>
</dbReference>
<dbReference type="InterPro" id="IPR008656">
    <property type="entry name" value="Inositol_tetrakis-P_1-kinase"/>
</dbReference>
<evidence type="ECO:0000256" key="1">
    <source>
        <dbReference type="ARBA" id="ARBA00001946"/>
    </source>
</evidence>
<evidence type="ECO:0000259" key="11">
    <source>
        <dbReference type="Pfam" id="PF05770"/>
    </source>
</evidence>
<dbReference type="PIRSF" id="PIRSF038163">
    <property type="entry name" value="ITPK_uncN"/>
    <property type="match status" value="1"/>
</dbReference>
<gene>
    <name evidence="12" type="ORF">CQW23_18499</name>
</gene>
<evidence type="ECO:0000313" key="13">
    <source>
        <dbReference type="Proteomes" id="UP000224567"/>
    </source>
</evidence>
<protein>
    <recommendedName>
        <fullName evidence="4">inositol-1,3,4-trisphosphate 5/6-kinase</fullName>
        <ecNumber evidence="4">2.7.1.159</ecNumber>
    </recommendedName>
</protein>
<reference evidence="12 13" key="1">
    <citation type="journal article" date="2017" name="Genome Biol.">
        <title>New reference genome sequences of hot pepper reveal the massive evolution of plant disease-resistance genes by retroduplication.</title>
        <authorList>
            <person name="Kim S."/>
            <person name="Park J."/>
            <person name="Yeom S.I."/>
            <person name="Kim Y.M."/>
            <person name="Seo E."/>
            <person name="Kim K.T."/>
            <person name="Kim M.S."/>
            <person name="Lee J.M."/>
            <person name="Cheong K."/>
            <person name="Shin H.S."/>
            <person name="Kim S.B."/>
            <person name="Han K."/>
            <person name="Lee J."/>
            <person name="Park M."/>
            <person name="Lee H.A."/>
            <person name="Lee H.Y."/>
            <person name="Lee Y."/>
            <person name="Oh S."/>
            <person name="Lee J.H."/>
            <person name="Choi E."/>
            <person name="Choi E."/>
            <person name="Lee S.E."/>
            <person name="Jeon J."/>
            <person name="Kim H."/>
            <person name="Choi G."/>
            <person name="Song H."/>
            <person name="Lee J."/>
            <person name="Lee S.C."/>
            <person name="Kwon J.K."/>
            <person name="Lee H.Y."/>
            <person name="Koo N."/>
            <person name="Hong Y."/>
            <person name="Kim R.W."/>
            <person name="Kang W.H."/>
            <person name="Huh J.H."/>
            <person name="Kang B.C."/>
            <person name="Yang T.J."/>
            <person name="Lee Y.H."/>
            <person name="Bennetzen J.L."/>
            <person name="Choi D."/>
        </authorList>
    </citation>
    <scope>NUCLEOTIDE SEQUENCE [LARGE SCALE GENOMIC DNA]</scope>
    <source>
        <strain evidence="13">cv. PBC81</strain>
    </source>
</reference>
<dbReference type="PANTHER" id="PTHR14217:SF1">
    <property type="entry name" value="INOSITOL-TETRAKISPHOSPHATE 1-KINASE"/>
    <property type="match status" value="1"/>
</dbReference>
<dbReference type="FunFam" id="3.30.470.20:FF:000047">
    <property type="entry name" value="Inositol-tetrakisphosphate 1-kinase 4"/>
    <property type="match status" value="1"/>
</dbReference>
<comment type="similarity">
    <text evidence="2">Belongs to the ITPK1 family.</text>
</comment>
<sequence length="514" mass="57495">MCAVKGIVMNASVLLAVNDDENGIPSLAPAADYLLRKLRYSNIYIGISYGPDLSAPKVRLLQENARLYSYNCFVFRPSAIDNFVSAVSLEWGDNIGSYMHVISSYKDEEISQLISSGWLITVLRSPGKASAVEYNPGTENPSKIFINKLEELPLTICHLNKKGKQAMGKEVETVGYLMKPSREEDFAKRGAFPLNPTPNGLIFVALNYELPISWQLQQLDGVLHKATDDIITVEMSSSSDFENKVTYTEGMQELQRCIGCHPECRVIDPFSNIYPVLDRLKIQQILGGLENLNSKSCSKIRGPHFLKVVDFREPKLEKKLADAKLSLPNIVKPQVACGVSDAHSMAIVFNADSYKDLNIPLPAIVQEYVDHSSTMFKFYVVGKKIFFAIKKSTPNADTLIKLAKEKELKPLLFDSLKSLPVDKDNQQQSQNKDNKQIDHELVTDAANWLRRVLDLTIFGFDVVIQESTGDHVIVDVNYLPSFKEVPDEVAIPTFWEAIKEKLTGKQSVEAAMLL</sequence>
<dbReference type="GO" id="GO:0005737">
    <property type="term" value="C:cytoplasm"/>
    <property type="evidence" value="ECO:0007669"/>
    <property type="project" value="TreeGrafter"/>
</dbReference>
<proteinExistence type="inferred from homology"/>
<evidence type="ECO:0000256" key="9">
    <source>
        <dbReference type="ARBA" id="ARBA00022840"/>
    </source>
</evidence>
<dbReference type="EC" id="2.7.1.159" evidence="4"/>
<feature type="domain" description="Inositol 1,3,4-trisphosphate 5/6-kinase ATP-grasp" evidence="11">
    <location>
        <begin position="298"/>
        <end position="487"/>
    </location>
</feature>
<organism evidence="12 13">
    <name type="scientific">Capsicum baccatum</name>
    <name type="common">Peruvian pepper</name>
    <dbReference type="NCBI Taxonomy" id="33114"/>
    <lineage>
        <taxon>Eukaryota</taxon>
        <taxon>Viridiplantae</taxon>
        <taxon>Streptophyta</taxon>
        <taxon>Embryophyta</taxon>
        <taxon>Tracheophyta</taxon>
        <taxon>Spermatophyta</taxon>
        <taxon>Magnoliopsida</taxon>
        <taxon>eudicotyledons</taxon>
        <taxon>Gunneridae</taxon>
        <taxon>Pentapetalae</taxon>
        <taxon>asterids</taxon>
        <taxon>lamiids</taxon>
        <taxon>Solanales</taxon>
        <taxon>Solanaceae</taxon>
        <taxon>Solanoideae</taxon>
        <taxon>Capsiceae</taxon>
        <taxon>Capsicum</taxon>
    </lineage>
</organism>
<dbReference type="OrthoDB" id="25308at2759"/>
<evidence type="ECO:0000256" key="2">
    <source>
        <dbReference type="ARBA" id="ARBA00009601"/>
    </source>
</evidence>
<evidence type="ECO:0000256" key="3">
    <source>
        <dbReference type="ARBA" id="ARBA00011245"/>
    </source>
</evidence>
<evidence type="ECO:0000256" key="6">
    <source>
        <dbReference type="ARBA" id="ARBA00022723"/>
    </source>
</evidence>
<evidence type="ECO:0000313" key="12">
    <source>
        <dbReference type="EMBL" id="PHT39645.1"/>
    </source>
</evidence>
<evidence type="ECO:0000256" key="10">
    <source>
        <dbReference type="ARBA" id="ARBA00022842"/>
    </source>
</evidence>
<keyword evidence="9" id="KW-0067">ATP-binding</keyword>
<dbReference type="GO" id="GO:0005524">
    <property type="term" value="F:ATP binding"/>
    <property type="evidence" value="ECO:0007669"/>
    <property type="project" value="UniProtKB-KW"/>
</dbReference>
<accession>A0A2G2W345</accession>
<evidence type="ECO:0000256" key="5">
    <source>
        <dbReference type="ARBA" id="ARBA00022679"/>
    </source>
</evidence>
<dbReference type="Proteomes" id="UP000224567">
    <property type="component" value="Unassembled WGS sequence"/>
</dbReference>
<dbReference type="STRING" id="33114.A0A2G2W345"/>
<evidence type="ECO:0000256" key="8">
    <source>
        <dbReference type="ARBA" id="ARBA00022777"/>
    </source>
</evidence>
<keyword evidence="13" id="KW-1185">Reference proteome</keyword>
<name>A0A2G2W345_CAPBA</name>
<dbReference type="PANTHER" id="PTHR14217">
    <property type="entry name" value="INOSITOL-TETRAKISPHOSPHATE 1-KINASE"/>
    <property type="match status" value="1"/>
</dbReference>
<keyword evidence="6" id="KW-0479">Metal-binding</keyword>
<keyword evidence="10" id="KW-0460">Magnesium</keyword>
<keyword evidence="7" id="KW-0547">Nucleotide-binding</keyword>
<comment type="caution">
    <text evidence="12">The sequence shown here is derived from an EMBL/GenBank/DDBJ whole genome shotgun (WGS) entry which is preliminary data.</text>
</comment>
<evidence type="ECO:0000256" key="4">
    <source>
        <dbReference type="ARBA" id="ARBA00012017"/>
    </source>
</evidence>
<dbReference type="AlphaFoldDB" id="A0A2G2W345"/>
<dbReference type="GO" id="GO:0000287">
    <property type="term" value="F:magnesium ion binding"/>
    <property type="evidence" value="ECO:0007669"/>
    <property type="project" value="InterPro"/>
</dbReference>
<keyword evidence="8" id="KW-0418">Kinase</keyword>
<dbReference type="EMBL" id="MLFT02000008">
    <property type="protein sequence ID" value="PHT39645.1"/>
    <property type="molecule type" value="Genomic_DNA"/>
</dbReference>
<comment type="cofactor">
    <cofactor evidence="1">
        <name>Mg(2+)</name>
        <dbReference type="ChEBI" id="CHEBI:18420"/>
    </cofactor>
</comment>